<feature type="transmembrane region" description="Helical" evidence="1">
    <location>
        <begin position="20"/>
        <end position="36"/>
    </location>
</feature>
<keyword evidence="1" id="KW-1133">Transmembrane helix</keyword>
<feature type="transmembrane region" description="Helical" evidence="1">
    <location>
        <begin position="79"/>
        <end position="112"/>
    </location>
</feature>
<feature type="transmembrane region" description="Helical" evidence="1">
    <location>
        <begin position="42"/>
        <end position="72"/>
    </location>
</feature>
<gene>
    <name evidence="2" type="ORF">SNEC2469_LOCUS1114</name>
</gene>
<feature type="transmembrane region" description="Helical" evidence="1">
    <location>
        <begin position="118"/>
        <end position="136"/>
    </location>
</feature>
<evidence type="ECO:0000313" key="2">
    <source>
        <dbReference type="EMBL" id="CAE7190473.1"/>
    </source>
</evidence>
<reference evidence="2" key="1">
    <citation type="submission" date="2021-02" db="EMBL/GenBank/DDBJ databases">
        <authorList>
            <person name="Dougan E. K."/>
            <person name="Rhodes N."/>
            <person name="Thang M."/>
            <person name="Chan C."/>
        </authorList>
    </citation>
    <scope>NUCLEOTIDE SEQUENCE</scope>
</reference>
<proteinExistence type="predicted"/>
<dbReference type="OrthoDB" id="10540471at2759"/>
<keyword evidence="1" id="KW-0472">Membrane</keyword>
<name>A0A812IZK4_9DINO</name>
<keyword evidence="3" id="KW-1185">Reference proteome</keyword>
<comment type="caution">
    <text evidence="2">The sequence shown here is derived from an EMBL/GenBank/DDBJ whole genome shotgun (WGS) entry which is preliminary data.</text>
</comment>
<dbReference type="AlphaFoldDB" id="A0A812IZK4"/>
<accession>A0A812IZK4</accession>
<dbReference type="Proteomes" id="UP000601435">
    <property type="component" value="Unassembled WGS sequence"/>
</dbReference>
<sequence>MMVLGIMVILVVVGYRNKKFAMVLGIMVILVVVGYSDKKSTMVLGIMVILVVVGYRNKKFAMVLGIMVILVVGYRKKKFAMVFGIMVILVVVGYSDKKFAMVVCIMVILVVGYLNEKFAMVLGIMVILTALFNRMLSYQYAMFMVRLKVLEEKNDASGSQSQGVSKKNRCYTCGAEGGWSTIGRKCSGKGNGEVKDALREAAQAPKSMMGAAPATSSSTTTSLESLQKQLDELRLKALRVSEESAVMKKNQRVPLDERVNGESIPTLIDSGATHILRQPRDENELASATKVMVTLANDEKRNLLQAESGAILSTSPDTQPILPMAELVRAGCEVTWKRGMFRVVHPVWGELKTSLKGGCPELAQEQAAKLVSEIEERKLSEFKEGISLLMAKLDYLVREEKLPWTSYVRKYLGGGLAKDLWKAMQGSFMKELPDSMLDPLCQGVNLDEGWEHLKAEGFSASSTTS</sequence>
<dbReference type="EMBL" id="CAJNJA010005444">
    <property type="protein sequence ID" value="CAE7190473.1"/>
    <property type="molecule type" value="Genomic_DNA"/>
</dbReference>
<keyword evidence="1" id="KW-0812">Transmembrane</keyword>
<evidence type="ECO:0000313" key="3">
    <source>
        <dbReference type="Proteomes" id="UP000601435"/>
    </source>
</evidence>
<evidence type="ECO:0000256" key="1">
    <source>
        <dbReference type="SAM" id="Phobius"/>
    </source>
</evidence>
<organism evidence="2 3">
    <name type="scientific">Symbiodinium necroappetens</name>
    <dbReference type="NCBI Taxonomy" id="1628268"/>
    <lineage>
        <taxon>Eukaryota</taxon>
        <taxon>Sar</taxon>
        <taxon>Alveolata</taxon>
        <taxon>Dinophyceae</taxon>
        <taxon>Suessiales</taxon>
        <taxon>Symbiodiniaceae</taxon>
        <taxon>Symbiodinium</taxon>
    </lineage>
</organism>
<protein>
    <submittedName>
        <fullName evidence="2">Uncharacterized protein</fullName>
    </submittedName>
</protein>